<dbReference type="PROSITE" id="PS51762">
    <property type="entry name" value="GH16_2"/>
    <property type="match status" value="1"/>
</dbReference>
<organism evidence="6 7">
    <name type="scientific">Flavobacterium nackdongense</name>
    <dbReference type="NCBI Taxonomy" id="2547394"/>
    <lineage>
        <taxon>Bacteria</taxon>
        <taxon>Pseudomonadati</taxon>
        <taxon>Bacteroidota</taxon>
        <taxon>Flavobacteriia</taxon>
        <taxon>Flavobacteriales</taxon>
        <taxon>Flavobacteriaceae</taxon>
        <taxon>Flavobacterium</taxon>
    </lineage>
</organism>
<feature type="signal peptide" evidence="3">
    <location>
        <begin position="1"/>
        <end position="21"/>
    </location>
</feature>
<dbReference type="InterPro" id="IPR026444">
    <property type="entry name" value="Secre_tail"/>
</dbReference>
<dbReference type="NCBIfam" id="TIGR04183">
    <property type="entry name" value="Por_Secre_tail"/>
    <property type="match status" value="1"/>
</dbReference>
<evidence type="ECO:0000259" key="5">
    <source>
        <dbReference type="PROSITE" id="PS51762"/>
    </source>
</evidence>
<dbReference type="InterPro" id="IPR000757">
    <property type="entry name" value="Beta-glucanase-like"/>
</dbReference>
<dbReference type="AlphaFoldDB" id="A0A4P6Y6L4"/>
<dbReference type="EMBL" id="CP037933">
    <property type="protein sequence ID" value="QBN18061.1"/>
    <property type="molecule type" value="Genomic_DNA"/>
</dbReference>
<sequence length="568" mass="61870">MIKLLPKFVFILLLIHQCSLAQVDVVYKDLVWSDEFTTSGTVNATNWFHQTQLPAGGSWFNGEVQHYTDRVDNSYVDNGSLKIVAKKETYTNQSVTKAYTSARLNSKFTFLYGRVDIRAKIPKDAGTWPALWMLGKNVNEDGGYFDALYGTANWPACGEIDILEHGITRSQPDNYIQSALHTPSSSGNTVNIGGVVVGDNIANNYHIYSMNWSPNQISFLVDNVVFYTYNPAVKDANTWPFDKEQYLLLNIAMGGVAGPIDPSFTQTAMDIDYVRVYQNTTPDTQAPANFTASVGTISGSSVELLLKATDDSGNVTYNVTYGTNGTASTFSPSGNIKSLVISNLSQNTNYTFNVSATDATGNAALNNPIALNATTNTILQCSGTDTQSSQGTPFSTGYKYAFETIGTDVKITFELLDADKTGVIAYLWRQSPFAETPMTNVSGKIFTQTIAGQTNGSTINYACKFAFAGGLSVTKYLSYVVGSSCSLGVENPSEIKQFAYPNPVGNSLQLQLADDENHITLTDILGRKVLEEAVKSNHTIDMSAFKSGVYFLKINNSLGIENLKIIKN</sequence>
<accession>A0A4P6Y6L4</accession>
<evidence type="ECO:0000313" key="6">
    <source>
        <dbReference type="EMBL" id="QBN18061.1"/>
    </source>
</evidence>
<dbReference type="InterPro" id="IPR013320">
    <property type="entry name" value="ConA-like_dom_sf"/>
</dbReference>
<gene>
    <name evidence="6" type="ORF">E1750_04325</name>
</gene>
<feature type="chain" id="PRO_5020722173" evidence="3">
    <location>
        <begin position="22"/>
        <end position="568"/>
    </location>
</feature>
<dbReference type="KEGG" id="fnk:E1750_04325"/>
<dbReference type="SUPFAM" id="SSF49265">
    <property type="entry name" value="Fibronectin type III"/>
    <property type="match status" value="1"/>
</dbReference>
<evidence type="ECO:0000256" key="2">
    <source>
        <dbReference type="ARBA" id="ARBA00022729"/>
    </source>
</evidence>
<name>A0A4P6Y6L4_9FLAO</name>
<protein>
    <submittedName>
        <fullName evidence="6">Glycosyl hydrolase family protein</fullName>
    </submittedName>
</protein>
<dbReference type="GO" id="GO:0004553">
    <property type="term" value="F:hydrolase activity, hydrolyzing O-glycosyl compounds"/>
    <property type="evidence" value="ECO:0007669"/>
    <property type="project" value="InterPro"/>
</dbReference>
<evidence type="ECO:0000313" key="7">
    <source>
        <dbReference type="Proteomes" id="UP000291124"/>
    </source>
</evidence>
<evidence type="ECO:0000256" key="1">
    <source>
        <dbReference type="ARBA" id="ARBA00006865"/>
    </source>
</evidence>
<dbReference type="CDD" id="cd08023">
    <property type="entry name" value="GH16_laminarinase_like"/>
    <property type="match status" value="1"/>
</dbReference>
<dbReference type="RefSeq" id="WP_133275590.1">
    <property type="nucleotide sequence ID" value="NZ_CP037933.1"/>
</dbReference>
<dbReference type="InterPro" id="IPR003961">
    <property type="entry name" value="FN3_dom"/>
</dbReference>
<dbReference type="OrthoDB" id="9809583at2"/>
<reference evidence="7" key="1">
    <citation type="submission" date="2019-03" db="EMBL/GenBank/DDBJ databases">
        <title>Flavobacterium sp.</title>
        <authorList>
            <person name="Kim H."/>
        </authorList>
    </citation>
    <scope>NUCLEOTIDE SEQUENCE [LARGE SCALE GENOMIC DNA]</scope>
    <source>
        <strain evidence="7">GS13</strain>
    </source>
</reference>
<dbReference type="Gene3D" id="2.60.40.10">
    <property type="entry name" value="Immunoglobulins"/>
    <property type="match status" value="1"/>
</dbReference>
<dbReference type="CDD" id="cd00063">
    <property type="entry name" value="FN3"/>
    <property type="match status" value="1"/>
</dbReference>
<evidence type="ECO:0000256" key="3">
    <source>
        <dbReference type="SAM" id="SignalP"/>
    </source>
</evidence>
<keyword evidence="2 3" id="KW-0732">Signal</keyword>
<proteinExistence type="inferred from homology"/>
<dbReference type="Pfam" id="PF18962">
    <property type="entry name" value="Por_Secre_tail"/>
    <property type="match status" value="1"/>
</dbReference>
<dbReference type="SUPFAM" id="SSF49899">
    <property type="entry name" value="Concanavalin A-like lectins/glucanases"/>
    <property type="match status" value="1"/>
</dbReference>
<dbReference type="Proteomes" id="UP000291124">
    <property type="component" value="Chromosome"/>
</dbReference>
<dbReference type="InterPro" id="IPR036116">
    <property type="entry name" value="FN3_sf"/>
</dbReference>
<comment type="similarity">
    <text evidence="1">Belongs to the glycosyl hydrolase 16 family.</text>
</comment>
<dbReference type="InterPro" id="IPR050546">
    <property type="entry name" value="Glycosyl_Hydrlase_16"/>
</dbReference>
<dbReference type="GO" id="GO:0005975">
    <property type="term" value="P:carbohydrate metabolic process"/>
    <property type="evidence" value="ECO:0007669"/>
    <property type="project" value="InterPro"/>
</dbReference>
<dbReference type="PANTHER" id="PTHR10963:SF55">
    <property type="entry name" value="GLYCOSIDE HYDROLASE FAMILY 16 PROTEIN"/>
    <property type="match status" value="1"/>
</dbReference>
<keyword evidence="7" id="KW-1185">Reference proteome</keyword>
<feature type="domain" description="Fibronectin type-III" evidence="4">
    <location>
        <begin position="286"/>
        <end position="378"/>
    </location>
</feature>
<dbReference type="Pfam" id="PF00722">
    <property type="entry name" value="Glyco_hydro_16"/>
    <property type="match status" value="1"/>
</dbReference>
<evidence type="ECO:0000259" key="4">
    <source>
        <dbReference type="PROSITE" id="PS50853"/>
    </source>
</evidence>
<dbReference type="PROSITE" id="PS50853">
    <property type="entry name" value="FN3"/>
    <property type="match status" value="1"/>
</dbReference>
<feature type="domain" description="GH16" evidence="5">
    <location>
        <begin position="45"/>
        <end position="282"/>
    </location>
</feature>
<dbReference type="PANTHER" id="PTHR10963">
    <property type="entry name" value="GLYCOSYL HYDROLASE-RELATED"/>
    <property type="match status" value="1"/>
</dbReference>
<dbReference type="Gene3D" id="2.60.120.200">
    <property type="match status" value="1"/>
</dbReference>
<dbReference type="InterPro" id="IPR013783">
    <property type="entry name" value="Ig-like_fold"/>
</dbReference>
<keyword evidence="6" id="KW-0378">Hydrolase</keyword>